<evidence type="ECO:0000256" key="11">
    <source>
        <dbReference type="ARBA" id="ARBA00023163"/>
    </source>
</evidence>
<dbReference type="AlphaFoldDB" id="A0A543KLD0"/>
<evidence type="ECO:0000256" key="5">
    <source>
        <dbReference type="ARBA" id="ARBA00022723"/>
    </source>
</evidence>
<sequence>MSENPVPVASLWEWQFDGLCRTTNPDTFFHPEGERGPSRRHRDERAVAICQQCPVIQQCREHALTVREPYGVWGGMTEEDREAFYREQDTGQLA</sequence>
<dbReference type="GO" id="GO:0045454">
    <property type="term" value="P:cell redox homeostasis"/>
    <property type="evidence" value="ECO:0007669"/>
    <property type="project" value="TreeGrafter"/>
</dbReference>
<dbReference type="GO" id="GO:0005737">
    <property type="term" value="C:cytoplasm"/>
    <property type="evidence" value="ECO:0007669"/>
    <property type="project" value="UniProtKB-SubCell"/>
</dbReference>
<keyword evidence="7 12" id="KW-0411">Iron-sulfur</keyword>
<keyword evidence="11 12" id="KW-0804">Transcription</keyword>
<evidence type="ECO:0000313" key="15">
    <source>
        <dbReference type="Proteomes" id="UP000315133"/>
    </source>
</evidence>
<keyword evidence="6 12" id="KW-0408">Iron</keyword>
<dbReference type="GO" id="GO:0047134">
    <property type="term" value="F:protein-disulfide reductase [NAD(P)H] activity"/>
    <property type="evidence" value="ECO:0007669"/>
    <property type="project" value="TreeGrafter"/>
</dbReference>
<evidence type="ECO:0000256" key="7">
    <source>
        <dbReference type="ARBA" id="ARBA00023014"/>
    </source>
</evidence>
<keyword evidence="10 12" id="KW-1015">Disulfide bond</keyword>
<dbReference type="InterPro" id="IPR034768">
    <property type="entry name" value="4FE4S_WBL"/>
</dbReference>
<dbReference type="GO" id="GO:0045892">
    <property type="term" value="P:negative regulation of DNA-templated transcription"/>
    <property type="evidence" value="ECO:0007669"/>
    <property type="project" value="TreeGrafter"/>
</dbReference>
<evidence type="ECO:0000256" key="3">
    <source>
        <dbReference type="ARBA" id="ARBA00022485"/>
    </source>
</evidence>
<evidence type="ECO:0000313" key="14">
    <source>
        <dbReference type="EMBL" id="TQM95871.1"/>
    </source>
</evidence>
<dbReference type="GO" id="GO:0035731">
    <property type="term" value="F:dinitrosyl-iron complex binding"/>
    <property type="evidence" value="ECO:0007669"/>
    <property type="project" value="UniProtKB-UniRule"/>
</dbReference>
<feature type="binding site" evidence="12">
    <location>
        <position position="59"/>
    </location>
    <ligand>
        <name>[4Fe-4S] cluster</name>
        <dbReference type="ChEBI" id="CHEBI:49883"/>
    </ligand>
</feature>
<dbReference type="GO" id="GO:0003677">
    <property type="term" value="F:DNA binding"/>
    <property type="evidence" value="ECO:0007669"/>
    <property type="project" value="UniProtKB-UniRule"/>
</dbReference>
<reference evidence="14 15" key="1">
    <citation type="submission" date="2019-06" db="EMBL/GenBank/DDBJ databases">
        <title>Sequencing the genomes of 1000 actinobacteria strains.</title>
        <authorList>
            <person name="Klenk H.-P."/>
        </authorList>
    </citation>
    <scope>NUCLEOTIDE SEQUENCE [LARGE SCALE GENOMIC DNA]</scope>
    <source>
        <strain evidence="14 15">DSM 12362</strain>
    </source>
</reference>
<comment type="subcellular location">
    <subcellularLocation>
        <location evidence="1 12">Cytoplasm</location>
    </subcellularLocation>
</comment>
<dbReference type="Pfam" id="PF02467">
    <property type="entry name" value="Whib"/>
    <property type="match status" value="1"/>
</dbReference>
<comment type="similarity">
    <text evidence="2 12">Belongs to the WhiB family.</text>
</comment>
<evidence type="ECO:0000256" key="2">
    <source>
        <dbReference type="ARBA" id="ARBA00006597"/>
    </source>
</evidence>
<keyword evidence="5 12" id="KW-0479">Metal-binding</keyword>
<comment type="caution">
    <text evidence="14">The sequence shown here is derived from an EMBL/GenBank/DDBJ whole genome shotgun (WGS) entry which is preliminary data.</text>
</comment>
<dbReference type="RefSeq" id="WP_420359348.1">
    <property type="nucleotide sequence ID" value="NZ_BAAAIL010000003.1"/>
</dbReference>
<keyword evidence="15" id="KW-1185">Reference proteome</keyword>
<accession>A0A543KLD0</accession>
<feature type="binding site" evidence="12">
    <location>
        <position position="20"/>
    </location>
    <ligand>
        <name>[4Fe-4S] cluster</name>
        <dbReference type="ChEBI" id="CHEBI:49883"/>
    </ligand>
</feature>
<dbReference type="EMBL" id="VFPU01000001">
    <property type="protein sequence ID" value="TQM95871.1"/>
    <property type="molecule type" value="Genomic_DNA"/>
</dbReference>
<dbReference type="PANTHER" id="PTHR38839:SF5">
    <property type="entry name" value="TRANSCRIPTIONAL REGULATOR WHID"/>
    <property type="match status" value="1"/>
</dbReference>
<dbReference type="HAMAP" id="MF_01479">
    <property type="entry name" value="WhiB"/>
    <property type="match status" value="1"/>
</dbReference>
<evidence type="ECO:0000256" key="8">
    <source>
        <dbReference type="ARBA" id="ARBA00023015"/>
    </source>
</evidence>
<evidence type="ECO:0000256" key="6">
    <source>
        <dbReference type="ARBA" id="ARBA00023004"/>
    </source>
</evidence>
<evidence type="ECO:0000256" key="1">
    <source>
        <dbReference type="ARBA" id="ARBA00004496"/>
    </source>
</evidence>
<comment type="cofactor">
    <cofactor evidence="12">
        <name>[4Fe-4S] cluster</name>
        <dbReference type="ChEBI" id="CHEBI:49883"/>
    </cofactor>
    <text evidence="12">Binds 1 [4Fe-4S] cluster per subunit. Following nitrosylation of the [4Fe-4S] cluster binds 1 [4Fe-8(NO)] cluster per subunit.</text>
</comment>
<comment type="PTM">
    <text evidence="12">The Fe-S cluster can be nitrosylated by nitric oxide (NO).</text>
</comment>
<dbReference type="PANTHER" id="PTHR38839">
    <property type="entry name" value="TRANSCRIPTIONAL REGULATOR WHID-RELATED"/>
    <property type="match status" value="1"/>
</dbReference>
<evidence type="ECO:0000256" key="10">
    <source>
        <dbReference type="ARBA" id="ARBA00023157"/>
    </source>
</evidence>
<dbReference type="GO" id="GO:0046872">
    <property type="term" value="F:metal ion binding"/>
    <property type="evidence" value="ECO:0007669"/>
    <property type="project" value="UniProtKB-KW"/>
</dbReference>
<organism evidence="14 15">
    <name type="scientific">Ornithinimicrobium humiphilum</name>
    <dbReference type="NCBI Taxonomy" id="125288"/>
    <lineage>
        <taxon>Bacteria</taxon>
        <taxon>Bacillati</taxon>
        <taxon>Actinomycetota</taxon>
        <taxon>Actinomycetes</taxon>
        <taxon>Micrococcales</taxon>
        <taxon>Ornithinimicrobiaceae</taxon>
        <taxon>Ornithinimicrobium</taxon>
    </lineage>
</organism>
<feature type="binding site" evidence="12">
    <location>
        <position position="53"/>
    </location>
    <ligand>
        <name>[4Fe-4S] cluster</name>
        <dbReference type="ChEBI" id="CHEBI:49883"/>
    </ligand>
</feature>
<keyword evidence="4 12" id="KW-0963">Cytoplasm</keyword>
<keyword evidence="8 12" id="KW-0805">Transcription regulation</keyword>
<evidence type="ECO:0000256" key="9">
    <source>
        <dbReference type="ARBA" id="ARBA00023125"/>
    </source>
</evidence>
<comment type="function">
    <text evidence="12">Acts as a transcriptional regulator. Probably redox-responsive. The apo- but not holo-form probably binds DNA.</text>
</comment>
<protein>
    <recommendedName>
        <fullName evidence="12">Transcriptional regulator WhiB</fullName>
    </recommendedName>
</protein>
<keyword evidence="3 12" id="KW-0004">4Fe-4S</keyword>
<gene>
    <name evidence="12" type="primary">whiB</name>
    <name evidence="14" type="ORF">FB476_0721</name>
</gene>
<dbReference type="InterPro" id="IPR003482">
    <property type="entry name" value="Whib"/>
</dbReference>
<evidence type="ECO:0000256" key="12">
    <source>
        <dbReference type="HAMAP-Rule" id="MF_01479"/>
    </source>
</evidence>
<evidence type="ECO:0000256" key="4">
    <source>
        <dbReference type="ARBA" id="ARBA00022490"/>
    </source>
</evidence>
<keyword evidence="9 12" id="KW-0238">DNA-binding</keyword>
<dbReference type="Proteomes" id="UP000315133">
    <property type="component" value="Unassembled WGS sequence"/>
</dbReference>
<name>A0A543KLD0_9MICO</name>
<feature type="domain" description="4Fe-4S Wbl-type" evidence="13">
    <location>
        <begin position="19"/>
        <end position="83"/>
    </location>
</feature>
<evidence type="ECO:0000259" key="13">
    <source>
        <dbReference type="PROSITE" id="PS51674"/>
    </source>
</evidence>
<proteinExistence type="inferred from homology"/>
<comment type="PTM">
    <text evidence="12">Upon Fe-S cluster removal intramolecular disulfide bonds are formed.</text>
</comment>
<feature type="binding site" evidence="12">
    <location>
        <position position="50"/>
    </location>
    <ligand>
        <name>[4Fe-4S] cluster</name>
        <dbReference type="ChEBI" id="CHEBI:49883"/>
    </ligand>
</feature>
<dbReference type="GO" id="GO:0051539">
    <property type="term" value="F:4 iron, 4 sulfur cluster binding"/>
    <property type="evidence" value="ECO:0007669"/>
    <property type="project" value="UniProtKB-UniRule"/>
</dbReference>
<dbReference type="PROSITE" id="PS51674">
    <property type="entry name" value="4FE4S_WBL"/>
    <property type="match status" value="1"/>
</dbReference>